<dbReference type="Gene3D" id="3.50.50.60">
    <property type="entry name" value="FAD/NAD(P)-binding domain"/>
    <property type="match status" value="1"/>
</dbReference>
<dbReference type="SUPFAM" id="SSF51905">
    <property type="entry name" value="FAD/NAD(P)-binding domain"/>
    <property type="match status" value="1"/>
</dbReference>
<dbReference type="Pfam" id="PF00890">
    <property type="entry name" value="FAD_binding_2"/>
    <property type="match status" value="1"/>
</dbReference>
<evidence type="ECO:0000259" key="5">
    <source>
        <dbReference type="Pfam" id="PF00890"/>
    </source>
</evidence>
<protein>
    <submittedName>
        <fullName evidence="6">Fumarate reductase</fullName>
    </submittedName>
</protein>
<keyword evidence="2" id="KW-0285">Flavoprotein</keyword>
<sequence length="495" mass="52853">MTTTEKTTASKPRNSGDIQHWDIETDVAIIGFGGAGAAAAIEAADAGAKVTIFELASASGGSTALSSAEIYMGGNGGTPVQKACGYHDDTENMVNYLKACFGNQADDSKIRDYCENSLNHYQWLIGLGVPFKMSELKERAIMALTDDCLLFTGNEKAYPFTEHATPVPRGHNLEVEGDNGGPLLMKILTEAVQSRQVDVHYDSRALTLISNDKGEVEGIVVRIDQQEKAVRARKGVILCAGGFCMNEAMVRKYAPTFDRGLIPIGNPGDTGSGILMGMGVGAGTTNMHECFVSLPYYPPASLTYGILINDKAQRFINEDCYHGRVGYNALMAQSNAQRIYFITDFEGYGDYEKMSYLGAQVAGTGDSVVELEQELELPAGSLQHTISQYNAGASEGKDPLFHKAAAWLRPLTPPYVALDCTLGRGPFYPFFTLGGLDTLASGEVLNPDGDIIPGLYAAGRTTAGIPRTAAGYASGMSVGDVTYFGRRAGLSAAQK</sequence>
<evidence type="ECO:0000256" key="2">
    <source>
        <dbReference type="ARBA" id="ARBA00022630"/>
    </source>
</evidence>
<reference evidence="6 7" key="1">
    <citation type="submission" date="2015-12" db="EMBL/GenBank/DDBJ databases">
        <authorList>
            <person name="Shamseldin A."/>
            <person name="Moawad H."/>
            <person name="Abd El-Rahim W.M."/>
            <person name="Sadowsky M.J."/>
        </authorList>
    </citation>
    <scope>NUCLEOTIDE SEQUENCE [LARGE SCALE GENOMIC DNA]</scope>
    <source>
        <strain evidence="6 7">SM2</strain>
    </source>
</reference>
<dbReference type="EMBL" id="CP014544">
    <property type="protein sequence ID" value="AMO67730.1"/>
    <property type="molecule type" value="Genomic_DNA"/>
</dbReference>
<evidence type="ECO:0000313" key="7">
    <source>
        <dbReference type="Proteomes" id="UP000074119"/>
    </source>
</evidence>
<dbReference type="Proteomes" id="UP000074119">
    <property type="component" value="Chromosome"/>
</dbReference>
<dbReference type="NCBIfam" id="NF005510">
    <property type="entry name" value="PRK07121.1-3"/>
    <property type="match status" value="1"/>
</dbReference>
<dbReference type="PANTHER" id="PTHR43400">
    <property type="entry name" value="FUMARATE REDUCTASE"/>
    <property type="match status" value="1"/>
</dbReference>
<dbReference type="GO" id="GO:0016491">
    <property type="term" value="F:oxidoreductase activity"/>
    <property type="evidence" value="ECO:0007669"/>
    <property type="project" value="UniProtKB-KW"/>
</dbReference>
<keyword evidence="4" id="KW-0560">Oxidoreductase</keyword>
<evidence type="ECO:0000256" key="4">
    <source>
        <dbReference type="ARBA" id="ARBA00023002"/>
    </source>
</evidence>
<dbReference type="InterPro" id="IPR027477">
    <property type="entry name" value="Succ_DH/fumarate_Rdtase_cat_sf"/>
</dbReference>
<dbReference type="AlphaFoldDB" id="A0A127M3C5"/>
<proteinExistence type="predicted"/>
<evidence type="ECO:0000313" key="6">
    <source>
        <dbReference type="EMBL" id="AMO67730.1"/>
    </source>
</evidence>
<accession>A0A127M3C5</accession>
<dbReference type="InterPro" id="IPR003953">
    <property type="entry name" value="FAD-dep_OxRdtase_2_FAD-bd"/>
</dbReference>
<comment type="cofactor">
    <cofactor evidence="1">
        <name>FAD</name>
        <dbReference type="ChEBI" id="CHEBI:57692"/>
    </cofactor>
</comment>
<feature type="domain" description="FAD-dependent oxidoreductase 2 FAD-binding" evidence="5">
    <location>
        <begin position="26"/>
        <end position="465"/>
    </location>
</feature>
<dbReference type="RefSeq" id="WP_062383288.1">
    <property type="nucleotide sequence ID" value="NZ_CP014544.1"/>
</dbReference>
<dbReference type="GO" id="GO:0008202">
    <property type="term" value="P:steroid metabolic process"/>
    <property type="evidence" value="ECO:0007669"/>
    <property type="project" value="UniProtKB-ARBA"/>
</dbReference>
<organism evidence="6 7">
    <name type="scientific">Zhongshania aliphaticivorans</name>
    <dbReference type="NCBI Taxonomy" id="1470434"/>
    <lineage>
        <taxon>Bacteria</taxon>
        <taxon>Pseudomonadati</taxon>
        <taxon>Pseudomonadota</taxon>
        <taxon>Gammaproteobacteria</taxon>
        <taxon>Cellvibrionales</taxon>
        <taxon>Spongiibacteraceae</taxon>
        <taxon>Zhongshania</taxon>
    </lineage>
</organism>
<dbReference type="InterPro" id="IPR050315">
    <property type="entry name" value="FAD-oxidoreductase_2"/>
</dbReference>
<dbReference type="PRINTS" id="PR00411">
    <property type="entry name" value="PNDRDTASEI"/>
</dbReference>
<dbReference type="STRING" id="1470434.AZF00_05200"/>
<dbReference type="SUPFAM" id="SSF56425">
    <property type="entry name" value="Succinate dehydrogenase/fumarate reductase flavoprotein, catalytic domain"/>
    <property type="match status" value="1"/>
</dbReference>
<dbReference type="KEGG" id="zal:AZF00_05200"/>
<evidence type="ECO:0000256" key="3">
    <source>
        <dbReference type="ARBA" id="ARBA00022827"/>
    </source>
</evidence>
<dbReference type="PANTHER" id="PTHR43400:SF10">
    <property type="entry name" value="3-OXOSTEROID 1-DEHYDROGENASE"/>
    <property type="match status" value="1"/>
</dbReference>
<evidence type="ECO:0000256" key="1">
    <source>
        <dbReference type="ARBA" id="ARBA00001974"/>
    </source>
</evidence>
<gene>
    <name evidence="6" type="ORF">AZF00_05200</name>
</gene>
<dbReference type="Gene3D" id="3.90.700.10">
    <property type="entry name" value="Succinate dehydrogenase/fumarate reductase flavoprotein, catalytic domain"/>
    <property type="match status" value="1"/>
</dbReference>
<keyword evidence="3" id="KW-0274">FAD</keyword>
<dbReference type="InterPro" id="IPR036188">
    <property type="entry name" value="FAD/NAD-bd_sf"/>
</dbReference>
<name>A0A127M3C5_9GAMM</name>